<feature type="domain" description="TonB-dependent receptor plug" evidence="13">
    <location>
        <begin position="113"/>
        <end position="219"/>
    </location>
</feature>
<comment type="subcellular location">
    <subcellularLocation>
        <location evidence="1">Cell outer membrane</location>
        <topology evidence="1">Multi-pass membrane protein</topology>
    </subcellularLocation>
</comment>
<keyword evidence="4" id="KW-0410">Iron transport</keyword>
<evidence type="ECO:0000256" key="1">
    <source>
        <dbReference type="ARBA" id="ARBA00004571"/>
    </source>
</evidence>
<dbReference type="Gene3D" id="3.55.50.30">
    <property type="match status" value="1"/>
</dbReference>
<keyword evidence="14" id="KW-0675">Receptor</keyword>
<keyword evidence="7" id="KW-0406">Ion transport</keyword>
<dbReference type="Pfam" id="PF07715">
    <property type="entry name" value="Plug"/>
    <property type="match status" value="1"/>
</dbReference>
<evidence type="ECO:0000256" key="11">
    <source>
        <dbReference type="RuleBase" id="RU003357"/>
    </source>
</evidence>
<proteinExistence type="inferred from homology"/>
<dbReference type="InterPro" id="IPR036942">
    <property type="entry name" value="Beta-barrel_TonB_sf"/>
</dbReference>
<reference evidence="14" key="1">
    <citation type="submission" date="2022-06" db="EMBL/GenBank/DDBJ databases">
        <title>Sphingomonas sp. nov. isolated from rhizosphere soil of tomato.</title>
        <authorList>
            <person name="Dong H."/>
            <person name="Gao R."/>
        </authorList>
    </citation>
    <scope>NUCLEOTIDE SEQUENCE</scope>
    <source>
        <strain evidence="14">MMSM24</strain>
    </source>
</reference>
<evidence type="ECO:0000256" key="3">
    <source>
        <dbReference type="ARBA" id="ARBA00022452"/>
    </source>
</evidence>
<keyword evidence="15" id="KW-1185">Reference proteome</keyword>
<name>A0AA41ZFW9_9SPHN</name>
<evidence type="ECO:0000256" key="6">
    <source>
        <dbReference type="ARBA" id="ARBA00023004"/>
    </source>
</evidence>
<dbReference type="InterPro" id="IPR039426">
    <property type="entry name" value="TonB-dep_rcpt-like"/>
</dbReference>
<evidence type="ECO:0000313" key="15">
    <source>
        <dbReference type="Proteomes" id="UP001165565"/>
    </source>
</evidence>
<keyword evidence="9 11" id="KW-0472">Membrane</keyword>
<evidence type="ECO:0000259" key="13">
    <source>
        <dbReference type="Pfam" id="PF07715"/>
    </source>
</evidence>
<keyword evidence="10" id="KW-0998">Cell outer membrane</keyword>
<comment type="similarity">
    <text evidence="11">Belongs to the TonB-dependent receptor family.</text>
</comment>
<evidence type="ECO:0000256" key="9">
    <source>
        <dbReference type="ARBA" id="ARBA00023136"/>
    </source>
</evidence>
<evidence type="ECO:0000313" key="14">
    <source>
        <dbReference type="EMBL" id="MCW6536154.1"/>
    </source>
</evidence>
<dbReference type="PANTHER" id="PTHR32552:SF81">
    <property type="entry name" value="TONB-DEPENDENT OUTER MEMBRANE RECEPTOR"/>
    <property type="match status" value="1"/>
</dbReference>
<dbReference type="PANTHER" id="PTHR32552">
    <property type="entry name" value="FERRICHROME IRON RECEPTOR-RELATED"/>
    <property type="match status" value="1"/>
</dbReference>
<evidence type="ECO:0000256" key="7">
    <source>
        <dbReference type="ARBA" id="ARBA00023065"/>
    </source>
</evidence>
<gene>
    <name evidence="14" type="ORF">NEE01_15340</name>
</gene>
<evidence type="ECO:0000259" key="12">
    <source>
        <dbReference type="Pfam" id="PF00593"/>
    </source>
</evidence>
<sequence length="757" mass="80845">MPSAGAQTGGEITLQAALLQLATRSGEEIVSLEPGLRAIRVRLPPPGLPLETALRRMLRGTGYRAERIAPHGYRIVRAATSRPAPVAPPPPSPEDAADVIVTASKQHVPLLRFPASITSIVPHADATTGATSSVADAARSTPVLQATALGVGRDKIFIRGIADSSFDGATQSTTSYYLDDIQMNYATPEPGLALVDIRGVEVMEGPQGTLYGAGAIGGIVRIIPNPAQPGAFHAGITASASATADGGPGGDVSGFVNLPLADDTAAVRLVGYRAHEGGYIDDRMLHRHAINDLDRVGGRGAVRVEAGDGWQIDASVLGQRNSASDAQYIDSGGDRLVRSARIAQPYWNSIVLGRVHIRKRWASGLELVSVSGVSQYDADDWFDATPAGSRGTVAYNTVRSNLLWTQEVRLSRSRADGQSWVVGAAILRNRDSLNRQLGPASDPIEIIGVTNVSQNLSLFSEFTEPLTHRLSMTIGLRATQARVDGYPSLKPRAGDLVRGRMTRRVDPTLALSWQLAPRLSVYARYQSGFRTGGLAVARGIGRVAEFKSDSIGMGEVGVRHLRDGATGVDFGAALSYARWHDIQADLIDRRGQPYTANIGNANILTAEVSANWVPVAPLRFDLSALYTVNNVDGPLASTSPTDNRRLPNTPPFSAHAGANYGWSAFGGAMRLAGAIDYIGRSVLGTGHYLDIEQGRYAVVSARAEWTRRDLTLWLAADNITDSRGNRFAFGNPFTLANRDQRTPLRPATVTLGIKVER</sequence>
<keyword evidence="8 11" id="KW-0798">TonB box</keyword>
<protein>
    <submittedName>
        <fullName evidence="14">TonB-dependent receptor</fullName>
    </submittedName>
</protein>
<dbReference type="InterPro" id="IPR012910">
    <property type="entry name" value="Plug_dom"/>
</dbReference>
<dbReference type="GO" id="GO:0006826">
    <property type="term" value="P:iron ion transport"/>
    <property type="evidence" value="ECO:0007669"/>
    <property type="project" value="UniProtKB-KW"/>
</dbReference>
<dbReference type="GO" id="GO:0009279">
    <property type="term" value="C:cell outer membrane"/>
    <property type="evidence" value="ECO:0007669"/>
    <property type="project" value="UniProtKB-SubCell"/>
</dbReference>
<evidence type="ECO:0000256" key="10">
    <source>
        <dbReference type="ARBA" id="ARBA00023237"/>
    </source>
</evidence>
<organism evidence="14 15">
    <name type="scientific">Sphingomonas lycopersici</name>
    <dbReference type="NCBI Taxonomy" id="2951807"/>
    <lineage>
        <taxon>Bacteria</taxon>
        <taxon>Pseudomonadati</taxon>
        <taxon>Pseudomonadota</taxon>
        <taxon>Alphaproteobacteria</taxon>
        <taxon>Sphingomonadales</taxon>
        <taxon>Sphingomonadaceae</taxon>
        <taxon>Sphingomonas</taxon>
    </lineage>
</organism>
<evidence type="ECO:0000256" key="5">
    <source>
        <dbReference type="ARBA" id="ARBA00022692"/>
    </source>
</evidence>
<dbReference type="InterPro" id="IPR000531">
    <property type="entry name" value="Beta-barrel_TonB"/>
</dbReference>
<comment type="caution">
    <text evidence="14">The sequence shown here is derived from an EMBL/GenBank/DDBJ whole genome shotgun (WGS) entry which is preliminary data.</text>
</comment>
<evidence type="ECO:0000256" key="2">
    <source>
        <dbReference type="ARBA" id="ARBA00022448"/>
    </source>
</evidence>
<dbReference type="SUPFAM" id="SSF56935">
    <property type="entry name" value="Porins"/>
    <property type="match status" value="1"/>
</dbReference>
<keyword evidence="2" id="KW-0813">Transport</keyword>
<evidence type="ECO:0000256" key="4">
    <source>
        <dbReference type="ARBA" id="ARBA00022496"/>
    </source>
</evidence>
<keyword evidence="5" id="KW-0812">Transmembrane</keyword>
<dbReference type="RefSeq" id="WP_265269542.1">
    <property type="nucleotide sequence ID" value="NZ_JANFAV010000011.1"/>
</dbReference>
<keyword evidence="3" id="KW-1134">Transmembrane beta strand</keyword>
<dbReference type="AlphaFoldDB" id="A0AA41ZFW9"/>
<evidence type="ECO:0000256" key="8">
    <source>
        <dbReference type="ARBA" id="ARBA00023077"/>
    </source>
</evidence>
<keyword evidence="6" id="KW-0408">Iron</keyword>
<dbReference type="Proteomes" id="UP001165565">
    <property type="component" value="Unassembled WGS sequence"/>
</dbReference>
<dbReference type="Pfam" id="PF00593">
    <property type="entry name" value="TonB_dep_Rec_b-barrel"/>
    <property type="match status" value="1"/>
</dbReference>
<feature type="domain" description="TonB-dependent receptor-like beta-barrel" evidence="12">
    <location>
        <begin position="373"/>
        <end position="719"/>
    </location>
</feature>
<accession>A0AA41ZFW9</accession>
<dbReference type="Gene3D" id="2.40.170.20">
    <property type="entry name" value="TonB-dependent receptor, beta-barrel domain"/>
    <property type="match status" value="1"/>
</dbReference>
<dbReference type="EMBL" id="JANFAV010000011">
    <property type="protein sequence ID" value="MCW6536154.1"/>
    <property type="molecule type" value="Genomic_DNA"/>
</dbReference>